<evidence type="ECO:0000256" key="2">
    <source>
        <dbReference type="ARBA" id="ARBA00022729"/>
    </source>
</evidence>
<dbReference type="Pfam" id="PF13458">
    <property type="entry name" value="Peripla_BP_6"/>
    <property type="match status" value="1"/>
</dbReference>
<dbReference type="EMBL" id="CAADEX010000069">
    <property type="protein sequence ID" value="VFJ57920.1"/>
    <property type="molecule type" value="Genomic_DNA"/>
</dbReference>
<sequence length="276" mass="29563">MFTKKTALSFVAIALVLVVIGINLFQKNEELASIDPSQTRVGAIIPLTGEVATYGDSLKKGYDLAASEFDGKIAVVYEDSKANPTEGVTAMQKLLSQGVRHFLGDATSGVSLALAPLADQNKALLMISIATSDKLTGAGPYVFRNCPPNSRQATAAAEFVEKQLKASRVAVLAKANPYAANLAAEFKKEAAKRGMTVVLDEQYELSARDFSVLVEKLRRAQVDAAFIPGNYEDTARLLRKVLRLPLLAGLFHLLSLAKIGAGEQQSPAHSDTNRSV</sequence>
<keyword evidence="2" id="KW-0732">Signal</keyword>
<comment type="similarity">
    <text evidence="1">Belongs to the leucine-binding protein family.</text>
</comment>
<feature type="domain" description="Leucine-binding protein" evidence="3">
    <location>
        <begin position="39"/>
        <end position="240"/>
    </location>
</feature>
<protein>
    <submittedName>
        <fullName evidence="4">Substrate-binding protein</fullName>
    </submittedName>
</protein>
<gene>
    <name evidence="4" type="ORF">BECKDK2373B_GA0170837_10692</name>
</gene>
<dbReference type="AlphaFoldDB" id="A0A450SVC0"/>
<name>A0A450SVC0_9GAMM</name>
<evidence type="ECO:0000259" key="3">
    <source>
        <dbReference type="Pfam" id="PF13458"/>
    </source>
</evidence>
<evidence type="ECO:0000256" key="1">
    <source>
        <dbReference type="ARBA" id="ARBA00010062"/>
    </source>
</evidence>
<dbReference type="PANTHER" id="PTHR30483">
    <property type="entry name" value="LEUCINE-SPECIFIC-BINDING PROTEIN"/>
    <property type="match status" value="1"/>
</dbReference>
<dbReference type="InterPro" id="IPR028082">
    <property type="entry name" value="Peripla_BP_I"/>
</dbReference>
<proteinExistence type="inferred from homology"/>
<dbReference type="InterPro" id="IPR051010">
    <property type="entry name" value="BCAA_transport"/>
</dbReference>
<dbReference type="PANTHER" id="PTHR30483:SF6">
    <property type="entry name" value="PERIPLASMIC BINDING PROTEIN OF ABC TRANSPORTER FOR NATURAL AMINO ACIDS"/>
    <property type="match status" value="1"/>
</dbReference>
<dbReference type="InterPro" id="IPR028081">
    <property type="entry name" value="Leu-bd"/>
</dbReference>
<accession>A0A450SVC0</accession>
<dbReference type="SUPFAM" id="SSF53822">
    <property type="entry name" value="Periplasmic binding protein-like I"/>
    <property type="match status" value="1"/>
</dbReference>
<evidence type="ECO:0000313" key="4">
    <source>
        <dbReference type="EMBL" id="VFJ57920.1"/>
    </source>
</evidence>
<reference evidence="4" key="1">
    <citation type="submission" date="2019-02" db="EMBL/GenBank/DDBJ databases">
        <authorList>
            <person name="Gruber-Vodicka R. H."/>
            <person name="Seah K. B. B."/>
        </authorList>
    </citation>
    <scope>NUCLEOTIDE SEQUENCE</scope>
    <source>
        <strain evidence="4">BECK_DK47</strain>
    </source>
</reference>
<organism evidence="4">
    <name type="scientific">Candidatus Kentrum sp. DK</name>
    <dbReference type="NCBI Taxonomy" id="2126562"/>
    <lineage>
        <taxon>Bacteria</taxon>
        <taxon>Pseudomonadati</taxon>
        <taxon>Pseudomonadota</taxon>
        <taxon>Gammaproteobacteria</taxon>
        <taxon>Candidatus Kentrum</taxon>
    </lineage>
</organism>
<dbReference type="Gene3D" id="3.40.50.2300">
    <property type="match status" value="1"/>
</dbReference>